<keyword evidence="1" id="KW-0175">Coiled coil</keyword>
<feature type="coiled-coil region" evidence="1">
    <location>
        <begin position="3"/>
        <end position="30"/>
    </location>
</feature>
<name>A0ABR3H5Y1_LOXSC</name>
<gene>
    <name evidence="3" type="ORF">ABMA27_010508</name>
</gene>
<dbReference type="EMBL" id="JBEUOH010000026">
    <property type="protein sequence ID" value="KAL0860201.1"/>
    <property type="molecule type" value="Genomic_DNA"/>
</dbReference>
<evidence type="ECO:0000256" key="1">
    <source>
        <dbReference type="SAM" id="Coils"/>
    </source>
</evidence>
<accession>A0ABR3H5Y1</accession>
<comment type="caution">
    <text evidence="3">The sequence shown here is derived from an EMBL/GenBank/DDBJ whole genome shotgun (WGS) entry which is preliminary data.</text>
</comment>
<dbReference type="PANTHER" id="PTHR34239:SF2">
    <property type="entry name" value="TRANSPOSABLE ELEMENT P TRANSPOSASE_THAP9 CONSERVED DOMAIN-CONTAINING PROTEIN"/>
    <property type="match status" value="1"/>
</dbReference>
<evidence type="ECO:0000313" key="3">
    <source>
        <dbReference type="EMBL" id="KAL0860201.1"/>
    </source>
</evidence>
<dbReference type="PANTHER" id="PTHR34239">
    <property type="entry name" value="APPLE DOMAIN-CONTAINING PROTEIN"/>
    <property type="match status" value="1"/>
</dbReference>
<feature type="region of interest" description="Disordered" evidence="2">
    <location>
        <begin position="316"/>
        <end position="345"/>
    </location>
</feature>
<reference evidence="3 4" key="1">
    <citation type="submission" date="2024-06" db="EMBL/GenBank/DDBJ databases">
        <title>A chromosome-level genome assembly of beet webworm, Loxostege sticticalis.</title>
        <authorList>
            <person name="Zhang Y."/>
        </authorList>
    </citation>
    <scope>NUCLEOTIDE SEQUENCE [LARGE SCALE GENOMIC DNA]</scope>
    <source>
        <strain evidence="3">AQ026</strain>
        <tissue evidence="3">Whole body</tissue>
    </source>
</reference>
<organism evidence="3 4">
    <name type="scientific">Loxostege sticticalis</name>
    <name type="common">Beet webworm moth</name>
    <dbReference type="NCBI Taxonomy" id="481309"/>
    <lineage>
        <taxon>Eukaryota</taxon>
        <taxon>Metazoa</taxon>
        <taxon>Ecdysozoa</taxon>
        <taxon>Arthropoda</taxon>
        <taxon>Hexapoda</taxon>
        <taxon>Insecta</taxon>
        <taxon>Pterygota</taxon>
        <taxon>Neoptera</taxon>
        <taxon>Endopterygota</taxon>
        <taxon>Lepidoptera</taxon>
        <taxon>Glossata</taxon>
        <taxon>Ditrysia</taxon>
        <taxon>Pyraloidea</taxon>
        <taxon>Crambidae</taxon>
        <taxon>Pyraustinae</taxon>
        <taxon>Loxostege</taxon>
    </lineage>
</organism>
<dbReference type="Proteomes" id="UP001549920">
    <property type="component" value="Unassembled WGS sequence"/>
</dbReference>
<protein>
    <submittedName>
        <fullName evidence="3">Uncharacterized protein</fullName>
    </submittedName>
</protein>
<evidence type="ECO:0000313" key="4">
    <source>
        <dbReference type="Proteomes" id="UP001549920"/>
    </source>
</evidence>
<keyword evidence="4" id="KW-1185">Reference proteome</keyword>
<evidence type="ECO:0000256" key="2">
    <source>
        <dbReference type="SAM" id="MobiDB-lite"/>
    </source>
</evidence>
<feature type="compositionally biased region" description="Polar residues" evidence="2">
    <location>
        <begin position="333"/>
        <end position="345"/>
    </location>
</feature>
<proteinExistence type="predicted"/>
<sequence length="345" mass="39153">MPKRSREEKIERYQKKIRKLQDNKDKNKKIYRRQIINSDDEDDIQCGQEMPNETVIQESQNDGIFIQNDDLTQNLCDSVTEAKSTENISADPPPLEEPFLDPELLSALGETESDSPEYGEKILDSQAKLWLPILKKGIPKESKEKLLKEYAVPDNCRLLQAPKLNAEIAAALPDMVRNRDKSSLMVQQQQLGLGITAINRAMDLILLNGDKVQAIKHLSNGYRFLSDLHYTYTQNRIKLITPSLDKTCLNVINDAERDSTLFGEKLGENIKAAKAIEKQGLQIKKAPTQIAPVSYPQQSGARPSYQGNWQHHKYAATTKQPIRRPLNRASLVPQRSSDTGTRWSY</sequence>